<dbReference type="GO" id="GO:0005507">
    <property type="term" value="F:copper ion binding"/>
    <property type="evidence" value="ECO:0007669"/>
    <property type="project" value="EnsemblFungi"/>
</dbReference>
<dbReference type="AlphaFoldDB" id="A0A0W4ZBM9"/>
<dbReference type="Proteomes" id="UP000054454">
    <property type="component" value="Unassembled WGS sequence"/>
</dbReference>
<comment type="similarity">
    <text evidence="5">Belongs to the COX19 family.</text>
</comment>
<dbReference type="InterPro" id="IPR010625">
    <property type="entry name" value="CHCH"/>
</dbReference>
<dbReference type="GeneID" id="28938125"/>
<dbReference type="GO" id="GO:0005758">
    <property type="term" value="C:mitochondrial intermembrane space"/>
    <property type="evidence" value="ECO:0007669"/>
    <property type="project" value="EnsemblFungi"/>
</dbReference>
<dbReference type="InterPro" id="IPR009069">
    <property type="entry name" value="Cys_alpha_HP_mot_SF"/>
</dbReference>
<dbReference type="VEuPathDB" id="FungiDB:T552_03416"/>
<keyword evidence="3" id="KW-1015">Disulfide bond</keyword>
<proteinExistence type="inferred from homology"/>
<comment type="function">
    <text evidence="4">Required for the assembly of mitochondrial cytochrome c oxidase.</text>
</comment>
<comment type="caution">
    <text evidence="8">The sequence shown here is derived from an EMBL/GenBank/DDBJ whole genome shotgun (WGS) entry which is preliminary data.</text>
</comment>
<dbReference type="EMBL" id="LFVZ01000016">
    <property type="protein sequence ID" value="KTW25803.1"/>
    <property type="molecule type" value="Genomic_DNA"/>
</dbReference>
<organism evidence="8 9">
    <name type="scientific">Pneumocystis carinii (strain B80)</name>
    <name type="common">Rat pneumocystis pneumonia agent</name>
    <name type="synonym">Pneumocystis carinii f. sp. carinii</name>
    <dbReference type="NCBI Taxonomy" id="1408658"/>
    <lineage>
        <taxon>Eukaryota</taxon>
        <taxon>Fungi</taxon>
        <taxon>Dikarya</taxon>
        <taxon>Ascomycota</taxon>
        <taxon>Taphrinomycotina</taxon>
        <taxon>Pneumocystomycetes</taxon>
        <taxon>Pneumocystaceae</taxon>
        <taxon>Pneumocystis</taxon>
    </lineage>
</organism>
<dbReference type="Pfam" id="PF06747">
    <property type="entry name" value="CHCH"/>
    <property type="match status" value="1"/>
</dbReference>
<evidence type="ECO:0000256" key="6">
    <source>
        <dbReference type="ARBA" id="ARBA00039385"/>
    </source>
</evidence>
<evidence type="ECO:0000256" key="1">
    <source>
        <dbReference type="ARBA" id="ARBA00004496"/>
    </source>
</evidence>
<protein>
    <recommendedName>
        <fullName evidence="6">Cytochrome c oxidase assembly protein COX19</fullName>
    </recommendedName>
</protein>
<feature type="domain" description="CHCH" evidence="7">
    <location>
        <begin position="27"/>
        <end position="60"/>
    </location>
</feature>
<gene>
    <name evidence="8" type="ORF">T552_03416</name>
</gene>
<evidence type="ECO:0000259" key="7">
    <source>
        <dbReference type="Pfam" id="PF06747"/>
    </source>
</evidence>
<keyword evidence="9" id="KW-1185">Reference proteome</keyword>
<dbReference type="GO" id="GO:0030001">
    <property type="term" value="P:metal ion transport"/>
    <property type="evidence" value="ECO:0007669"/>
    <property type="project" value="EnsemblFungi"/>
</dbReference>
<reference evidence="9" key="1">
    <citation type="journal article" date="2016" name="Nat. Commun.">
        <title>Genome analysis of three Pneumocystis species reveals adaptation mechanisms to life exclusively in mammalian hosts.</title>
        <authorList>
            <person name="Ma L."/>
            <person name="Chen Z."/>
            <person name="Huang D.W."/>
            <person name="Kutty G."/>
            <person name="Ishihara M."/>
            <person name="Wang H."/>
            <person name="Abouelleil A."/>
            <person name="Bishop L."/>
            <person name="Davey E."/>
            <person name="Deng R."/>
            <person name="Deng X."/>
            <person name="Fan L."/>
            <person name="Fantoni G."/>
            <person name="Fitzgerald M."/>
            <person name="Gogineni E."/>
            <person name="Goldberg J.M."/>
            <person name="Handley G."/>
            <person name="Hu X."/>
            <person name="Huber C."/>
            <person name="Jiao X."/>
            <person name="Jones K."/>
            <person name="Levin J.Z."/>
            <person name="Liu Y."/>
            <person name="Macdonald P."/>
            <person name="Melnikov A."/>
            <person name="Raley C."/>
            <person name="Sassi M."/>
            <person name="Sherman B.T."/>
            <person name="Song X."/>
            <person name="Sykes S."/>
            <person name="Tran B."/>
            <person name="Walsh L."/>
            <person name="Xia Y."/>
            <person name="Yang J."/>
            <person name="Young S."/>
            <person name="Zeng Q."/>
            <person name="Zheng X."/>
            <person name="Stephens R."/>
            <person name="Nusbaum C."/>
            <person name="Birren B.W."/>
            <person name="Azadi P."/>
            <person name="Lempicki R.A."/>
            <person name="Cuomo C.A."/>
            <person name="Kovacs J.A."/>
        </authorList>
    </citation>
    <scope>NUCLEOTIDE SEQUENCE [LARGE SCALE GENOMIC DNA]</scope>
    <source>
        <strain evidence="9">B80</strain>
    </source>
</reference>
<dbReference type="SUPFAM" id="SSF47072">
    <property type="entry name" value="Cysteine alpha-hairpin motif"/>
    <property type="match status" value="1"/>
</dbReference>
<evidence type="ECO:0000256" key="3">
    <source>
        <dbReference type="ARBA" id="ARBA00023157"/>
    </source>
</evidence>
<evidence type="ECO:0000256" key="4">
    <source>
        <dbReference type="ARBA" id="ARBA00037279"/>
    </source>
</evidence>
<dbReference type="OrthoDB" id="268594at2759"/>
<sequence>MGFIQTSKTLLTPPLYGSFPLDHDGECTSLMKAYLHCLKTNNYEQTQCKNIAKVYLQCRMDRSLFQSYEMRDLGFEKLHSETQKIEQVEKE</sequence>
<comment type="subcellular location">
    <subcellularLocation>
        <location evidence="1">Cytoplasm</location>
    </subcellularLocation>
</comment>
<keyword evidence="2" id="KW-0963">Cytoplasm</keyword>
<dbReference type="PANTHER" id="PTHR21107">
    <property type="entry name" value="CYTOCHROME C OXIDASE ASSEMBLY PROTEIN COX19"/>
    <property type="match status" value="1"/>
</dbReference>
<evidence type="ECO:0000256" key="5">
    <source>
        <dbReference type="ARBA" id="ARBA00038223"/>
    </source>
</evidence>
<name>A0A0W4ZBM9_PNEC8</name>
<dbReference type="GO" id="GO:0033617">
    <property type="term" value="P:mitochondrial respiratory chain complex IV assembly"/>
    <property type="evidence" value="ECO:0007669"/>
    <property type="project" value="EnsemblFungi"/>
</dbReference>
<dbReference type="RefSeq" id="XP_018224412.1">
    <property type="nucleotide sequence ID" value="XM_018371922.1"/>
</dbReference>
<evidence type="ECO:0000313" key="9">
    <source>
        <dbReference type="Proteomes" id="UP000054454"/>
    </source>
</evidence>
<evidence type="ECO:0000256" key="2">
    <source>
        <dbReference type="ARBA" id="ARBA00022490"/>
    </source>
</evidence>
<evidence type="ECO:0000313" key="8">
    <source>
        <dbReference type="EMBL" id="KTW25803.1"/>
    </source>
</evidence>
<dbReference type="InterPro" id="IPR051383">
    <property type="entry name" value="COX19"/>
</dbReference>
<accession>A0A0W4ZBM9</accession>
<dbReference type="PANTHER" id="PTHR21107:SF2">
    <property type="entry name" value="CYTOCHROME C OXIDASE ASSEMBLY PROTEIN COX19"/>
    <property type="match status" value="1"/>
</dbReference>
<dbReference type="GO" id="GO:0005829">
    <property type="term" value="C:cytosol"/>
    <property type="evidence" value="ECO:0007669"/>
    <property type="project" value="EnsemblFungi"/>
</dbReference>
<dbReference type="PROSITE" id="PS51808">
    <property type="entry name" value="CHCH"/>
    <property type="match status" value="1"/>
</dbReference>